<proteinExistence type="predicted"/>
<dbReference type="Pfam" id="PF02310">
    <property type="entry name" value="B12-binding"/>
    <property type="match status" value="1"/>
</dbReference>
<dbReference type="AlphaFoldDB" id="B8CXT9"/>
<dbReference type="HOGENOM" id="CLU_021572_5_1_9"/>
<dbReference type="PROSITE" id="PS51918">
    <property type="entry name" value="RADICAL_SAM"/>
    <property type="match status" value="1"/>
</dbReference>
<dbReference type="InterPro" id="IPR006638">
    <property type="entry name" value="Elp3/MiaA/NifB-like_rSAM"/>
</dbReference>
<evidence type="ECO:0000313" key="11">
    <source>
        <dbReference type="Proteomes" id="UP000000719"/>
    </source>
</evidence>
<dbReference type="CDD" id="cd02068">
    <property type="entry name" value="radical_SAM_B12_BD"/>
    <property type="match status" value="1"/>
</dbReference>
<evidence type="ECO:0000313" key="10">
    <source>
        <dbReference type="EMBL" id="ACL70108.1"/>
    </source>
</evidence>
<feature type="domain" description="Radical SAM core" evidence="9">
    <location>
        <begin position="153"/>
        <end position="382"/>
    </location>
</feature>
<evidence type="ECO:0000256" key="6">
    <source>
        <dbReference type="ARBA" id="ARBA00023004"/>
    </source>
</evidence>
<dbReference type="GO" id="GO:0046872">
    <property type="term" value="F:metal ion binding"/>
    <property type="evidence" value="ECO:0007669"/>
    <property type="project" value="UniProtKB-KW"/>
</dbReference>
<keyword evidence="7" id="KW-0411">Iron-sulfur</keyword>
<dbReference type="SUPFAM" id="SSF102114">
    <property type="entry name" value="Radical SAM enzymes"/>
    <property type="match status" value="1"/>
</dbReference>
<keyword evidence="2" id="KW-0489">Methyltransferase</keyword>
<keyword evidence="4" id="KW-0949">S-adenosyl-L-methionine</keyword>
<evidence type="ECO:0000256" key="7">
    <source>
        <dbReference type="ARBA" id="ARBA00023014"/>
    </source>
</evidence>
<evidence type="ECO:0000256" key="5">
    <source>
        <dbReference type="ARBA" id="ARBA00022723"/>
    </source>
</evidence>
<dbReference type="InterPro" id="IPR023404">
    <property type="entry name" value="rSAM_horseshoe"/>
</dbReference>
<gene>
    <name evidence="10" type="ordered locus">Hore_13580</name>
</gene>
<reference evidence="10 11" key="1">
    <citation type="journal article" date="2009" name="PLoS ONE">
        <title>Genome analysis of the anaerobic thermohalophilic bacterium Halothermothrix orenii.</title>
        <authorList>
            <person name="Mavromatis K."/>
            <person name="Ivanova N."/>
            <person name="Anderson I."/>
            <person name="Lykidis A."/>
            <person name="Hooper S.D."/>
            <person name="Sun H."/>
            <person name="Kunin V."/>
            <person name="Lapidus A."/>
            <person name="Hugenholtz P."/>
            <person name="Patel B."/>
            <person name="Kyrpides N.C."/>
        </authorList>
    </citation>
    <scope>NUCLEOTIDE SEQUENCE [LARGE SCALE GENOMIC DNA]</scope>
    <source>
        <strain evidence="11">H 168 / OCM 544 / DSM 9562</strain>
    </source>
</reference>
<keyword evidence="11" id="KW-1185">Reference proteome</keyword>
<keyword evidence="3" id="KW-0808">Transferase</keyword>
<dbReference type="SFLD" id="SFLDG01123">
    <property type="entry name" value="methyltransferase_(Class_B)"/>
    <property type="match status" value="1"/>
</dbReference>
<evidence type="ECO:0000256" key="1">
    <source>
        <dbReference type="ARBA" id="ARBA00001966"/>
    </source>
</evidence>
<dbReference type="RefSeq" id="WP_012636292.1">
    <property type="nucleotide sequence ID" value="NC_011899.1"/>
</dbReference>
<dbReference type="Proteomes" id="UP000000719">
    <property type="component" value="Chromosome"/>
</dbReference>
<evidence type="ECO:0000256" key="4">
    <source>
        <dbReference type="ARBA" id="ARBA00022691"/>
    </source>
</evidence>
<dbReference type="OrthoDB" id="9815044at2"/>
<accession>B8CXT9</accession>
<dbReference type="SMART" id="SM00729">
    <property type="entry name" value="Elp3"/>
    <property type="match status" value="1"/>
</dbReference>
<dbReference type="GO" id="GO:0031419">
    <property type="term" value="F:cobalamin binding"/>
    <property type="evidence" value="ECO:0007669"/>
    <property type="project" value="InterPro"/>
</dbReference>
<dbReference type="Gene3D" id="3.40.50.280">
    <property type="entry name" value="Cobalamin-binding domain"/>
    <property type="match status" value="1"/>
</dbReference>
<dbReference type="GO" id="GO:0005829">
    <property type="term" value="C:cytosol"/>
    <property type="evidence" value="ECO:0007669"/>
    <property type="project" value="TreeGrafter"/>
</dbReference>
<dbReference type="InterPro" id="IPR051198">
    <property type="entry name" value="BchE-like"/>
</dbReference>
<feature type="domain" description="B12-binding" evidence="8">
    <location>
        <begin position="47"/>
        <end position="132"/>
    </location>
</feature>
<dbReference type="Pfam" id="PF04055">
    <property type="entry name" value="Radical_SAM"/>
    <property type="match status" value="1"/>
</dbReference>
<dbReference type="PANTHER" id="PTHR43409">
    <property type="entry name" value="ANAEROBIC MAGNESIUM-PROTOPORPHYRIN IX MONOMETHYL ESTER CYCLASE-RELATED"/>
    <property type="match status" value="1"/>
</dbReference>
<dbReference type="PROSITE" id="PS51332">
    <property type="entry name" value="B12_BINDING"/>
    <property type="match status" value="1"/>
</dbReference>
<dbReference type="Gene3D" id="3.80.30.20">
    <property type="entry name" value="tm_1862 like domain"/>
    <property type="match status" value="1"/>
</dbReference>
<dbReference type="SFLD" id="SFLDS00029">
    <property type="entry name" value="Radical_SAM"/>
    <property type="match status" value="1"/>
</dbReference>
<organism evidence="10 11">
    <name type="scientific">Halothermothrix orenii (strain H 168 / OCM 544 / DSM 9562)</name>
    <dbReference type="NCBI Taxonomy" id="373903"/>
    <lineage>
        <taxon>Bacteria</taxon>
        <taxon>Bacillati</taxon>
        <taxon>Bacillota</taxon>
        <taxon>Clostridia</taxon>
        <taxon>Halanaerobiales</taxon>
        <taxon>Halothermotrichaceae</taxon>
        <taxon>Halothermothrix</taxon>
    </lineage>
</organism>
<dbReference type="InterPro" id="IPR058240">
    <property type="entry name" value="rSAM_sf"/>
</dbReference>
<dbReference type="InterPro" id="IPR007197">
    <property type="entry name" value="rSAM"/>
</dbReference>
<dbReference type="CDD" id="cd01335">
    <property type="entry name" value="Radical_SAM"/>
    <property type="match status" value="1"/>
</dbReference>
<protein>
    <submittedName>
        <fullName evidence="10">Radical SAM domain protein</fullName>
    </submittedName>
</protein>
<sequence>MKKKLLLINPSNPCKTGLTVNKSSRFPPLGLGIIAALTPSDWNIKIVDENFDTFRYEDADLVGLTAFTSSATRAYEIAKQYRERGIPTIIGGIHASMMPDEAKQYVDTVVIGEAEGIWPEVISDFEEGKLKKIYQSKLNEADIIPKARHDLFHPGYMFGAVQTARGCPMDCEFCSVTQFNGYKYRQRPIKDVLDELESIPQKMIFFVDDNILGHGKNANERAIKLFKGMINRGIKKEWFCQASINFAENEEVLKYAAKSGCKMVFIGLEAEDVESLDSVNKKMNIKVGSNKYKDVIDKINSYKIAVLGSFIYGLDNDTIESLQRRIEYIIKCPVDVMQTTILTPLPGTRLFKKLSDEGRLLYNNYPDDWVHFDMTEVTYNPVHMTPEQLSQLMSTSNCRLYSMKVILSKFFKTLFSTKSLSASIWALSSNFNYRNVALGIEKEKLK</sequence>
<dbReference type="InterPro" id="IPR006158">
    <property type="entry name" value="Cobalamin-bd"/>
</dbReference>
<evidence type="ECO:0000259" key="8">
    <source>
        <dbReference type="PROSITE" id="PS51332"/>
    </source>
</evidence>
<keyword evidence="5" id="KW-0479">Metal-binding</keyword>
<dbReference type="InterPro" id="IPR034466">
    <property type="entry name" value="Methyltransferase_Class_B"/>
</dbReference>
<evidence type="ECO:0000256" key="3">
    <source>
        <dbReference type="ARBA" id="ARBA00022679"/>
    </source>
</evidence>
<evidence type="ECO:0000259" key="9">
    <source>
        <dbReference type="PROSITE" id="PS51918"/>
    </source>
</evidence>
<dbReference type="PANTHER" id="PTHR43409:SF7">
    <property type="entry name" value="BLL1977 PROTEIN"/>
    <property type="match status" value="1"/>
</dbReference>
<dbReference type="SFLD" id="SFLDG01082">
    <property type="entry name" value="B12-binding_domain_containing"/>
    <property type="match status" value="1"/>
</dbReference>
<dbReference type="GO" id="GO:0003824">
    <property type="term" value="F:catalytic activity"/>
    <property type="evidence" value="ECO:0007669"/>
    <property type="project" value="InterPro"/>
</dbReference>
<dbReference type="KEGG" id="hor:Hore_13580"/>
<dbReference type="STRING" id="373903.Hore_13580"/>
<keyword evidence="6" id="KW-0408">Iron</keyword>
<evidence type="ECO:0000256" key="2">
    <source>
        <dbReference type="ARBA" id="ARBA00022603"/>
    </source>
</evidence>
<comment type="cofactor">
    <cofactor evidence="1">
        <name>[4Fe-4S] cluster</name>
        <dbReference type="ChEBI" id="CHEBI:49883"/>
    </cofactor>
</comment>
<dbReference type="eggNOG" id="COG1032">
    <property type="taxonomic scope" value="Bacteria"/>
</dbReference>
<dbReference type="GO" id="GO:0051539">
    <property type="term" value="F:4 iron, 4 sulfur cluster binding"/>
    <property type="evidence" value="ECO:0007669"/>
    <property type="project" value="UniProtKB-KW"/>
</dbReference>
<dbReference type="EMBL" id="CP001098">
    <property type="protein sequence ID" value="ACL70108.1"/>
    <property type="molecule type" value="Genomic_DNA"/>
</dbReference>
<name>B8CXT9_HALOH</name>